<sequence>MGDRELEARCQWCTAGTTLVSIPFNIVINDLDDRPNPISSPISSDRTSHMDSGPSSSLALSGTVTSTQQCPVGSCVAKAAGWWPFLLRGCSVTIMCFLQADTTQWPLLVPSGSEGGFCQERLKKNLRNGHLSSPSAELMLPAALRAAQVTALSTRQSERAEPSKGPSHPNNLSPVHSVAGRTVLGATDGVSLSSGPQRQVGPRSSAEGATLTSPRSVATEVWHPKCARVVGIWLQNSILCPASGGCREDGTLSQLIQASKLGDGLPIPWASSESSVPRKDTMDLRRWVIWVFSSQHTLLTATARRVADKLPRPNLIIIKRLLSLLHQIR</sequence>
<feature type="region of interest" description="Disordered" evidence="1">
    <location>
        <begin position="37"/>
        <end position="60"/>
    </location>
</feature>
<feature type="region of interest" description="Disordered" evidence="1">
    <location>
        <begin position="151"/>
        <end position="217"/>
    </location>
</feature>
<keyword evidence="3" id="KW-1185">Reference proteome</keyword>
<proteinExistence type="predicted"/>
<dbReference type="Proteomes" id="UP001333110">
    <property type="component" value="Unassembled WGS sequence"/>
</dbReference>
<evidence type="ECO:0000313" key="3">
    <source>
        <dbReference type="Proteomes" id="UP001333110"/>
    </source>
</evidence>
<organism evidence="2 3">
    <name type="scientific">Mycteria americana</name>
    <name type="common">Wood stork</name>
    <dbReference type="NCBI Taxonomy" id="33587"/>
    <lineage>
        <taxon>Eukaryota</taxon>
        <taxon>Metazoa</taxon>
        <taxon>Chordata</taxon>
        <taxon>Craniata</taxon>
        <taxon>Vertebrata</taxon>
        <taxon>Euteleostomi</taxon>
        <taxon>Archelosauria</taxon>
        <taxon>Archosauria</taxon>
        <taxon>Dinosauria</taxon>
        <taxon>Saurischia</taxon>
        <taxon>Theropoda</taxon>
        <taxon>Coelurosauria</taxon>
        <taxon>Aves</taxon>
        <taxon>Neognathae</taxon>
        <taxon>Neoaves</taxon>
        <taxon>Aequornithes</taxon>
        <taxon>Ciconiiformes</taxon>
        <taxon>Ciconiidae</taxon>
        <taxon>Mycteria</taxon>
    </lineage>
</organism>
<name>A0AAN7MV76_MYCAM</name>
<reference evidence="2 3" key="1">
    <citation type="journal article" date="2023" name="J. Hered.">
        <title>Chromosome-level genome of the wood stork (Mycteria americana) provides insight into avian chromosome evolution.</title>
        <authorList>
            <person name="Flamio R. Jr."/>
            <person name="Ramstad K.M."/>
        </authorList>
    </citation>
    <scope>NUCLEOTIDE SEQUENCE [LARGE SCALE GENOMIC DNA]</scope>
    <source>
        <strain evidence="2">JAX WOST 10</strain>
    </source>
</reference>
<accession>A0AAN7MV76</accession>
<evidence type="ECO:0000313" key="2">
    <source>
        <dbReference type="EMBL" id="KAK4816733.1"/>
    </source>
</evidence>
<dbReference type="EMBL" id="JAUNZN010000009">
    <property type="protein sequence ID" value="KAK4816733.1"/>
    <property type="molecule type" value="Genomic_DNA"/>
</dbReference>
<comment type="caution">
    <text evidence="2">The sequence shown here is derived from an EMBL/GenBank/DDBJ whole genome shotgun (WGS) entry which is preliminary data.</text>
</comment>
<gene>
    <name evidence="2" type="ORF">QYF61_022285</name>
</gene>
<protein>
    <submittedName>
        <fullName evidence="2">Uncharacterized protein</fullName>
    </submittedName>
</protein>
<evidence type="ECO:0000256" key="1">
    <source>
        <dbReference type="SAM" id="MobiDB-lite"/>
    </source>
</evidence>
<dbReference type="AlphaFoldDB" id="A0AAN7MV76"/>